<organism evidence="5 6">
    <name type="scientific">Acinetobacter guillouiae</name>
    <name type="common">Acinetobacter genomosp. 11</name>
    <dbReference type="NCBI Taxonomy" id="106649"/>
    <lineage>
        <taxon>Bacteria</taxon>
        <taxon>Pseudomonadati</taxon>
        <taxon>Pseudomonadota</taxon>
        <taxon>Gammaproteobacteria</taxon>
        <taxon>Moraxellales</taxon>
        <taxon>Moraxellaceae</taxon>
        <taxon>Acinetobacter</taxon>
    </lineage>
</organism>
<dbReference type="AlphaFoldDB" id="A0A8X8KGF3"/>
<comment type="similarity">
    <text evidence="3">Belongs to the acetyltransferase family. RimJ subfamily.</text>
</comment>
<dbReference type="EMBL" id="JAHWXT010000006">
    <property type="protein sequence ID" value="MCF0266030.1"/>
    <property type="molecule type" value="Genomic_DNA"/>
</dbReference>
<feature type="domain" description="N-acetyltransferase" evidence="4">
    <location>
        <begin position="15"/>
        <end position="157"/>
    </location>
</feature>
<dbReference type="PANTHER" id="PTHR43792">
    <property type="entry name" value="GNAT FAMILY, PUTATIVE (AFU_ORTHOLOGUE AFUA_3G00765)-RELATED-RELATED"/>
    <property type="match status" value="1"/>
</dbReference>
<keyword evidence="1" id="KW-0808">Transferase</keyword>
<dbReference type="Pfam" id="PF13302">
    <property type="entry name" value="Acetyltransf_3"/>
    <property type="match status" value="1"/>
</dbReference>
<evidence type="ECO:0000256" key="1">
    <source>
        <dbReference type="ARBA" id="ARBA00022679"/>
    </source>
</evidence>
<accession>A0A8X8KGF3</accession>
<evidence type="ECO:0000313" key="5">
    <source>
        <dbReference type="EMBL" id="MCF0266030.1"/>
    </source>
</evidence>
<sequence>MDFNQFQIENDQIVLNIIQVSDAEDLYSAIKNSLTELRKFPASLVWALEEPNLPASMAFCQSRLVALLNKENFVFIIRLKETDDFLGVVDIHAIDWLQNTASIGFWGNSKFKQKGYMSQALILFVSSLFSKWNFLGLNAYVDVENILARKLCEKAGFLLKDIQYQSVQNPVDGGFRDICHYQIENKLSDIVD</sequence>
<evidence type="ECO:0000256" key="2">
    <source>
        <dbReference type="ARBA" id="ARBA00023315"/>
    </source>
</evidence>
<keyword evidence="2" id="KW-0012">Acyltransferase</keyword>
<protein>
    <submittedName>
        <fullName evidence="5">GNAT family N-acetyltransferase</fullName>
    </submittedName>
</protein>
<dbReference type="GO" id="GO:0016747">
    <property type="term" value="F:acyltransferase activity, transferring groups other than amino-acyl groups"/>
    <property type="evidence" value="ECO:0007669"/>
    <property type="project" value="InterPro"/>
</dbReference>
<gene>
    <name evidence="5" type="ORF">KW868_16405</name>
</gene>
<dbReference type="InterPro" id="IPR000182">
    <property type="entry name" value="GNAT_dom"/>
</dbReference>
<dbReference type="SUPFAM" id="SSF55729">
    <property type="entry name" value="Acyl-CoA N-acyltransferases (Nat)"/>
    <property type="match status" value="1"/>
</dbReference>
<comment type="caution">
    <text evidence="5">The sequence shown here is derived from an EMBL/GenBank/DDBJ whole genome shotgun (WGS) entry which is preliminary data.</text>
</comment>
<dbReference type="Gene3D" id="3.40.630.30">
    <property type="match status" value="1"/>
</dbReference>
<evidence type="ECO:0000313" key="6">
    <source>
        <dbReference type="Proteomes" id="UP000887320"/>
    </source>
</evidence>
<dbReference type="PANTHER" id="PTHR43792:SF8">
    <property type="entry name" value="[RIBOSOMAL PROTEIN US5]-ALANINE N-ACETYLTRANSFERASE"/>
    <property type="match status" value="1"/>
</dbReference>
<proteinExistence type="inferred from homology"/>
<reference evidence="5" key="1">
    <citation type="submission" date="2021-07" db="EMBL/GenBank/DDBJ databases">
        <authorList>
            <person name="Fernandez M."/>
            <person name="Pereira P."/>
            <person name="Torres Tejerizo G.A."/>
            <person name="Gonzalez P."/>
            <person name="Agostini E."/>
        </authorList>
    </citation>
    <scope>NUCLEOTIDE SEQUENCE</scope>
    <source>
        <strain evidence="5">SFC 500-1A</strain>
    </source>
</reference>
<dbReference type="RefSeq" id="WP_234623971.1">
    <property type="nucleotide sequence ID" value="NZ_JAHWXT010000006.1"/>
</dbReference>
<dbReference type="InterPro" id="IPR051531">
    <property type="entry name" value="N-acetyltransferase"/>
</dbReference>
<name>A0A8X8KGF3_ACIGI</name>
<evidence type="ECO:0000259" key="4">
    <source>
        <dbReference type="Pfam" id="PF13302"/>
    </source>
</evidence>
<dbReference type="Proteomes" id="UP000887320">
    <property type="component" value="Unassembled WGS sequence"/>
</dbReference>
<dbReference type="InterPro" id="IPR016181">
    <property type="entry name" value="Acyl_CoA_acyltransferase"/>
</dbReference>
<evidence type="ECO:0000256" key="3">
    <source>
        <dbReference type="ARBA" id="ARBA00038502"/>
    </source>
</evidence>